<dbReference type="EMBL" id="CACVKT020000743">
    <property type="protein sequence ID" value="CAC5362609.1"/>
    <property type="molecule type" value="Genomic_DNA"/>
</dbReference>
<accession>A0A6J8A5F9</accession>
<dbReference type="Proteomes" id="UP000507470">
    <property type="component" value="Unassembled WGS sequence"/>
</dbReference>
<evidence type="ECO:0000313" key="1">
    <source>
        <dbReference type="EMBL" id="CAC5362609.1"/>
    </source>
</evidence>
<evidence type="ECO:0000313" key="2">
    <source>
        <dbReference type="Proteomes" id="UP000507470"/>
    </source>
</evidence>
<name>A0A6J8A5F9_MYTCO</name>
<keyword evidence="2" id="KW-1185">Reference proteome</keyword>
<gene>
    <name evidence="1" type="ORF">MCOR_4335</name>
</gene>
<dbReference type="AlphaFoldDB" id="A0A6J8A5F9"/>
<organism evidence="1 2">
    <name type="scientific">Mytilus coruscus</name>
    <name type="common">Sea mussel</name>
    <dbReference type="NCBI Taxonomy" id="42192"/>
    <lineage>
        <taxon>Eukaryota</taxon>
        <taxon>Metazoa</taxon>
        <taxon>Spiralia</taxon>
        <taxon>Lophotrochozoa</taxon>
        <taxon>Mollusca</taxon>
        <taxon>Bivalvia</taxon>
        <taxon>Autobranchia</taxon>
        <taxon>Pteriomorphia</taxon>
        <taxon>Mytilida</taxon>
        <taxon>Mytiloidea</taxon>
        <taxon>Mytilidae</taxon>
        <taxon>Mytilinae</taxon>
        <taxon>Mytilus</taxon>
    </lineage>
</organism>
<proteinExistence type="predicted"/>
<dbReference type="OrthoDB" id="6218832at2759"/>
<reference evidence="1 2" key="1">
    <citation type="submission" date="2020-06" db="EMBL/GenBank/DDBJ databases">
        <authorList>
            <person name="Li R."/>
            <person name="Bekaert M."/>
        </authorList>
    </citation>
    <scope>NUCLEOTIDE SEQUENCE [LARGE SCALE GENOMIC DNA]</scope>
    <source>
        <strain evidence="2">wild</strain>
    </source>
</reference>
<sequence>MVTINEIEFDPEAYTSILLMQKALKGCNSYPFLINQIPELRYIVENPRVVILKQNNDEWSLSGLCSMLTHNTDMVMGSLSTTDIKAKQWKCPFVIVVLLRASGGHGSCRLSRSDHVILNELKKHFKCLDDIIYVLKDTRHTLKYDEEDLEKLSEEIQLTACGFKNPNNVFSRLFIFPDKQISVRLGLSLHRSIQRHLFDVRNISQNYINETNSEYAAFTQSQNQRTKLLSDNILKYDFRYCSQASTKKKQEQIRTLTNRLFKLIEVTFRQNLLKPILKRPGFKSSCVKLLRSITDTKQERKHTSIPLKEDENRNGNLRSSAMAHTSLKHSCSFKCKIKISKLEAVTVAELMYAEQLKVLTNYVKAHTKDIAIFCSYVNDECIYDKMHGVSVHEFKTVAYRHDQVVGFGYIDGTICVYLQGNQENNKERVLDFIKRYVDTTKHNYRIEFRKKREISYFAKLEPGSKVNKFHTTDTDKYGTLGMFLEDNNGRFYFTTCAHVIDRDAYAYLPDDNSKIGQNVFVCNTTQNNKTKTSQQIDLSLVRVLPDNDIECKLGLKSLSGDFIKRAVIFQEDISLILGRRLYKWGATEPLLQTGRCIGIEEQEDEFVHLQIDKENFAKPGDSGAIICVGDNNDTGLAAFVLVGEYIRADNKKEYAVYKVTDALETVEKLKKKMTPCLCTDTITISSTPRSSIPAHSSSVVF</sequence>
<protein>
    <submittedName>
        <fullName evidence="1">Uncharacterized protein</fullName>
    </submittedName>
</protein>